<gene>
    <name evidence="3" type="ORF">MCOLE_v1c03320</name>
</gene>
<dbReference type="OrthoDB" id="9776685at2"/>
<dbReference type="InterPro" id="IPR000073">
    <property type="entry name" value="AB_hydrolase_1"/>
</dbReference>
<proteinExistence type="predicted"/>
<evidence type="ECO:0000256" key="1">
    <source>
        <dbReference type="SAM" id="Phobius"/>
    </source>
</evidence>
<dbReference type="SUPFAM" id="SSF53474">
    <property type="entry name" value="alpha/beta-Hydrolases"/>
    <property type="match status" value="1"/>
</dbReference>
<sequence>MENINYKKAKKQIRKYKYTFLKVLGTIILFPIVFIVSAILSKFFTPYLFKYPRVGIDENGQEVNNLNHYLADIKEKKLKNWELSKDQIEEFEIGPDEAKISCLILRNNSNKWVVALHGFKRNKYMGVRNAIQFYKKGYNVISFDAYAHGKTYGKYSDLGVTNSKVLNEVINWVKNNNHVDEIGVIGVSMGAATAVYWAQQYYQVNKIDWLISDCALTQPVEQIRFFLKKYFKWLPWWIASFKINWFFKKYSKTNLKDMNLQKNLNSFRDLPVLFIHGKLDSFIDYNNSIIMYCEKSKDSDNTKIKIFDDSEHSSSIVDHQEEYVLITIDFVRETMKKSLTKELEAKLFE</sequence>
<keyword evidence="4" id="KW-1185">Reference proteome</keyword>
<feature type="transmembrane region" description="Helical" evidence="1">
    <location>
        <begin position="20"/>
        <end position="40"/>
    </location>
</feature>
<dbReference type="InterPro" id="IPR052920">
    <property type="entry name" value="DNA-binding_regulatory"/>
</dbReference>
<dbReference type="InterPro" id="IPR029058">
    <property type="entry name" value="AB_hydrolase_fold"/>
</dbReference>
<keyword evidence="1" id="KW-0472">Membrane</keyword>
<dbReference type="PANTHER" id="PTHR43358">
    <property type="entry name" value="ALPHA/BETA-HYDROLASE"/>
    <property type="match status" value="1"/>
</dbReference>
<dbReference type="AlphaFoldDB" id="A0A2K8P2E0"/>
<keyword evidence="1" id="KW-0812">Transmembrane</keyword>
<dbReference type="EMBL" id="CP024968">
    <property type="protein sequence ID" value="ATZ20846.1"/>
    <property type="molecule type" value="Genomic_DNA"/>
</dbReference>
<dbReference type="PANTHER" id="PTHR43358:SF4">
    <property type="entry name" value="ALPHA_BETA HYDROLASE FOLD-1 DOMAIN-CONTAINING PROTEIN"/>
    <property type="match status" value="1"/>
</dbReference>
<dbReference type="Proteomes" id="UP000232221">
    <property type="component" value="Chromosome"/>
</dbReference>
<evidence type="ECO:0000313" key="3">
    <source>
        <dbReference type="EMBL" id="ATZ20846.1"/>
    </source>
</evidence>
<evidence type="ECO:0000259" key="2">
    <source>
        <dbReference type="Pfam" id="PF00561"/>
    </source>
</evidence>
<dbReference type="Gene3D" id="3.40.50.1820">
    <property type="entry name" value="alpha/beta hydrolase"/>
    <property type="match status" value="1"/>
</dbReference>
<dbReference type="GO" id="GO:0016787">
    <property type="term" value="F:hydrolase activity"/>
    <property type="evidence" value="ECO:0007669"/>
    <property type="project" value="UniProtKB-KW"/>
</dbReference>
<name>A0A2K8P2E0_9MOLU</name>
<protein>
    <submittedName>
        <fullName evidence="3">Hydrolase</fullName>
    </submittedName>
</protein>
<dbReference type="Pfam" id="PF00561">
    <property type="entry name" value="Abhydrolase_1"/>
    <property type="match status" value="1"/>
</dbReference>
<evidence type="ECO:0000313" key="4">
    <source>
        <dbReference type="Proteomes" id="UP000232221"/>
    </source>
</evidence>
<keyword evidence="3" id="KW-0378">Hydrolase</keyword>
<reference evidence="3 4" key="1">
    <citation type="submission" date="2017-11" db="EMBL/GenBank/DDBJ databases">
        <title>Genome sequence of Mesoplasma coleopterae BARC 779 (ATCC 49583).</title>
        <authorList>
            <person name="Lo W.-S."/>
            <person name="Kuo C.-H."/>
        </authorList>
    </citation>
    <scope>NUCLEOTIDE SEQUENCE [LARGE SCALE GENOMIC DNA]</scope>
    <source>
        <strain evidence="3 4">BARC 779</strain>
    </source>
</reference>
<dbReference type="KEGG" id="mcol:MCOLE_v1c03320"/>
<organism evidence="3 4">
    <name type="scientific">Mesoplasma coleopterae</name>
    <dbReference type="NCBI Taxonomy" id="324078"/>
    <lineage>
        <taxon>Bacteria</taxon>
        <taxon>Bacillati</taxon>
        <taxon>Mycoplasmatota</taxon>
        <taxon>Mollicutes</taxon>
        <taxon>Entomoplasmatales</taxon>
        <taxon>Entomoplasmataceae</taxon>
        <taxon>Mesoplasma</taxon>
    </lineage>
</organism>
<keyword evidence="1" id="KW-1133">Transmembrane helix</keyword>
<feature type="domain" description="AB hydrolase-1" evidence="2">
    <location>
        <begin position="112"/>
        <end position="241"/>
    </location>
</feature>
<dbReference type="RefSeq" id="WP_100670913.1">
    <property type="nucleotide sequence ID" value="NZ_CP024968.1"/>
</dbReference>
<accession>A0A2K8P2E0</accession>